<evidence type="ECO:0000256" key="5">
    <source>
        <dbReference type="ARBA" id="ARBA00023163"/>
    </source>
</evidence>
<comment type="subcellular location">
    <subcellularLocation>
        <location evidence="1">Nucleus</location>
    </subcellularLocation>
</comment>
<dbReference type="SMART" id="SM00066">
    <property type="entry name" value="GAL4"/>
    <property type="match status" value="1"/>
</dbReference>
<evidence type="ECO:0000256" key="1">
    <source>
        <dbReference type="ARBA" id="ARBA00004123"/>
    </source>
</evidence>
<keyword evidence="3" id="KW-0805">Transcription regulation</keyword>
<dbReference type="AlphaFoldDB" id="B6QVP0"/>
<dbReference type="InterPro" id="IPR007219">
    <property type="entry name" value="XnlR_reg_dom"/>
</dbReference>
<dbReference type="Pfam" id="PF04082">
    <property type="entry name" value="Fungal_trans"/>
    <property type="match status" value="1"/>
</dbReference>
<dbReference type="CDD" id="cd00067">
    <property type="entry name" value="GAL4"/>
    <property type="match status" value="1"/>
</dbReference>
<dbReference type="PANTHER" id="PTHR47338">
    <property type="entry name" value="ZN(II)2CYS6 TRANSCRIPTION FACTOR (EUROFUNG)-RELATED"/>
    <property type="match status" value="1"/>
</dbReference>
<gene>
    <name evidence="9" type="ORF">PMAA_013120</name>
</gene>
<protein>
    <recommendedName>
        <fullName evidence="8">Zn(2)-C6 fungal-type domain-containing protein</fullName>
    </recommendedName>
</protein>
<evidence type="ECO:0000256" key="3">
    <source>
        <dbReference type="ARBA" id="ARBA00023015"/>
    </source>
</evidence>
<sequence>MFTNQATPVDVYRQMNRPDLPGSYRQGTTTTALMERPTEKEDMGTEENRVSRPSSRDQSSRRIACDICRGRKVRCDRVHPVCGRCRKLGHKCGYTAHRKPDTVKPNISQALISLHERLAQTEAQLALTQRAIPHISPSSNLARRATDSQLRMSIDHTEPHLPSGMVSPRELNNQYEPFKSFDAQQSLIDWELDLWHQPNFDFDSIIAPTEGFDYTFDMLDNVSFPSVVPSVSTDYTTGDVEPAPENMNLHVFHLSFFNYVHAVLPMVNRHRFFNELEVSGHRPEMKSLSYSIALLGSTVTPEQVEAERNFYHHARKYLSIAESDDEAPGFNSLNMLQAVILIAYYEFRRTSFARAWLSLGRANRLAKMLGLHAMDQDSKTKRRSNFVLPLPEPAGLADMEERRRSFWVLFTFDAYASIRTGSKTSIDDEEISTSLPCPGDFSDTNLGIKMPPLSKAVHILDRTLLSSFSGIILMAYLYRRCHNHFIASQKQDSTGDMNYSFWQYHYQIDKDLSFYSTELLNHLQPINHIGDPLALSLHANLYAIQITLHEHAVRKIQNDGLPDLLRVESQNRCTSIAIQVAAYAKIISQLQNSKVSYSPSKASGPMNLTVNFACLIHIKWISNTFMMWPFSVASQALLRQLNEPTTNVREVATLLHQLWCIMQQLKDESGNWDSLMETIAQELSHLGILVASDPPVLNDGLGMDTD</sequence>
<evidence type="ECO:0000313" key="9">
    <source>
        <dbReference type="EMBL" id="EEA19045.1"/>
    </source>
</evidence>
<dbReference type="HOGENOM" id="CLU_011017_4_0_1"/>
<proteinExistence type="predicted"/>
<accession>B6QVP0</accession>
<dbReference type="Gene3D" id="4.10.240.10">
    <property type="entry name" value="Zn(2)-C6 fungal-type DNA-binding domain"/>
    <property type="match status" value="1"/>
</dbReference>
<dbReference type="PANTHER" id="PTHR47338:SF10">
    <property type="entry name" value="TRANSCRIPTION FACTOR DOMAIN-CONTAINING PROTEIN-RELATED"/>
    <property type="match status" value="1"/>
</dbReference>
<dbReference type="GO" id="GO:0006351">
    <property type="term" value="P:DNA-templated transcription"/>
    <property type="evidence" value="ECO:0007669"/>
    <property type="project" value="InterPro"/>
</dbReference>
<name>B6QVP0_TALMQ</name>
<dbReference type="InterPro" id="IPR050815">
    <property type="entry name" value="TF_fung"/>
</dbReference>
<evidence type="ECO:0000256" key="6">
    <source>
        <dbReference type="ARBA" id="ARBA00023242"/>
    </source>
</evidence>
<keyword evidence="4" id="KW-0238">DNA-binding</keyword>
<evidence type="ECO:0000256" key="4">
    <source>
        <dbReference type="ARBA" id="ARBA00023125"/>
    </source>
</evidence>
<dbReference type="InterPro" id="IPR001138">
    <property type="entry name" value="Zn2Cys6_DnaBD"/>
</dbReference>
<reference evidence="10" key="1">
    <citation type="journal article" date="2015" name="Genome Announc.">
        <title>Genome sequence of the AIDS-associated pathogen Penicillium marneffei (ATCC18224) and its near taxonomic relative Talaromyces stipitatus (ATCC10500).</title>
        <authorList>
            <person name="Nierman W.C."/>
            <person name="Fedorova-Abrams N.D."/>
            <person name="Andrianopoulos A."/>
        </authorList>
    </citation>
    <scope>NUCLEOTIDE SEQUENCE [LARGE SCALE GENOMIC DNA]</scope>
    <source>
        <strain evidence="10">ATCC 18224 / CBS 334.59 / QM 7333</strain>
    </source>
</reference>
<dbReference type="GO" id="GO:0003677">
    <property type="term" value="F:DNA binding"/>
    <property type="evidence" value="ECO:0007669"/>
    <property type="project" value="UniProtKB-KW"/>
</dbReference>
<dbReference type="InterPro" id="IPR036864">
    <property type="entry name" value="Zn2-C6_fun-type_DNA-bd_sf"/>
</dbReference>
<keyword evidence="2" id="KW-0479">Metal-binding</keyword>
<dbReference type="OrthoDB" id="4356994at2759"/>
<feature type="compositionally biased region" description="Basic and acidic residues" evidence="7">
    <location>
        <begin position="36"/>
        <end position="61"/>
    </location>
</feature>
<feature type="domain" description="Zn(2)-C6 fungal-type" evidence="8">
    <location>
        <begin position="64"/>
        <end position="94"/>
    </location>
</feature>
<dbReference type="Proteomes" id="UP000001294">
    <property type="component" value="Unassembled WGS sequence"/>
</dbReference>
<dbReference type="SMART" id="SM00906">
    <property type="entry name" value="Fungal_trans"/>
    <property type="match status" value="1"/>
</dbReference>
<evidence type="ECO:0000256" key="2">
    <source>
        <dbReference type="ARBA" id="ARBA00022723"/>
    </source>
</evidence>
<dbReference type="PROSITE" id="PS50048">
    <property type="entry name" value="ZN2_CY6_FUNGAL_2"/>
    <property type="match status" value="1"/>
</dbReference>
<evidence type="ECO:0000259" key="8">
    <source>
        <dbReference type="PROSITE" id="PS50048"/>
    </source>
</evidence>
<dbReference type="GO" id="GO:0008270">
    <property type="term" value="F:zinc ion binding"/>
    <property type="evidence" value="ECO:0007669"/>
    <property type="project" value="InterPro"/>
</dbReference>
<dbReference type="PhylomeDB" id="B6QVP0"/>
<dbReference type="EMBL" id="DS995906">
    <property type="protein sequence ID" value="EEA19045.1"/>
    <property type="molecule type" value="Genomic_DNA"/>
</dbReference>
<evidence type="ECO:0000313" key="10">
    <source>
        <dbReference type="Proteomes" id="UP000001294"/>
    </source>
</evidence>
<dbReference type="GO" id="GO:0000981">
    <property type="term" value="F:DNA-binding transcription factor activity, RNA polymerase II-specific"/>
    <property type="evidence" value="ECO:0007669"/>
    <property type="project" value="InterPro"/>
</dbReference>
<keyword evidence="10" id="KW-1185">Reference proteome</keyword>
<feature type="region of interest" description="Disordered" evidence="7">
    <location>
        <begin position="1"/>
        <end position="61"/>
    </location>
</feature>
<keyword evidence="6" id="KW-0539">Nucleus</keyword>
<keyword evidence="5" id="KW-0804">Transcription</keyword>
<dbReference type="GO" id="GO:0005634">
    <property type="term" value="C:nucleus"/>
    <property type="evidence" value="ECO:0007669"/>
    <property type="project" value="UniProtKB-SubCell"/>
</dbReference>
<dbReference type="VEuPathDB" id="FungiDB:PMAA_013120"/>
<dbReference type="Pfam" id="PF00172">
    <property type="entry name" value="Zn_clus"/>
    <property type="match status" value="1"/>
</dbReference>
<evidence type="ECO:0000256" key="7">
    <source>
        <dbReference type="SAM" id="MobiDB-lite"/>
    </source>
</evidence>
<dbReference type="PROSITE" id="PS00463">
    <property type="entry name" value="ZN2_CY6_FUNGAL_1"/>
    <property type="match status" value="1"/>
</dbReference>
<dbReference type="CDD" id="cd12148">
    <property type="entry name" value="fungal_TF_MHR"/>
    <property type="match status" value="1"/>
</dbReference>
<dbReference type="SUPFAM" id="SSF57701">
    <property type="entry name" value="Zn2/Cys6 DNA-binding domain"/>
    <property type="match status" value="1"/>
</dbReference>
<organism evidence="9 10">
    <name type="scientific">Talaromyces marneffei (strain ATCC 18224 / CBS 334.59 / QM 7333)</name>
    <name type="common">Penicillium marneffei</name>
    <dbReference type="NCBI Taxonomy" id="441960"/>
    <lineage>
        <taxon>Eukaryota</taxon>
        <taxon>Fungi</taxon>
        <taxon>Dikarya</taxon>
        <taxon>Ascomycota</taxon>
        <taxon>Pezizomycotina</taxon>
        <taxon>Eurotiomycetes</taxon>
        <taxon>Eurotiomycetidae</taxon>
        <taxon>Eurotiales</taxon>
        <taxon>Trichocomaceae</taxon>
        <taxon>Talaromyces</taxon>
        <taxon>Talaromyces sect. Talaromyces</taxon>
    </lineage>
</organism>